<reference evidence="1" key="1">
    <citation type="submission" date="2014-11" db="EMBL/GenBank/DDBJ databases">
        <authorList>
            <person name="Amaro Gonzalez C."/>
        </authorList>
    </citation>
    <scope>NUCLEOTIDE SEQUENCE</scope>
</reference>
<sequence length="79" mass="9214">MVTSTSNQLIDRITWQLLVYLRKVTVKFTHHLGARTLLRTSAQPDAQYNSICDACGRKCSNVKFVVGYLFRMPFFFFDF</sequence>
<dbReference type="EMBL" id="GBXM01088414">
    <property type="protein sequence ID" value="JAH20163.1"/>
    <property type="molecule type" value="Transcribed_RNA"/>
</dbReference>
<evidence type="ECO:0000313" key="1">
    <source>
        <dbReference type="EMBL" id="JAH20163.1"/>
    </source>
</evidence>
<dbReference type="AlphaFoldDB" id="A0A0E9QVL8"/>
<proteinExistence type="predicted"/>
<accession>A0A0E9QVL8</accession>
<protein>
    <submittedName>
        <fullName evidence="1">Uncharacterized protein</fullName>
    </submittedName>
</protein>
<organism evidence="1">
    <name type="scientific">Anguilla anguilla</name>
    <name type="common">European freshwater eel</name>
    <name type="synonym">Muraena anguilla</name>
    <dbReference type="NCBI Taxonomy" id="7936"/>
    <lineage>
        <taxon>Eukaryota</taxon>
        <taxon>Metazoa</taxon>
        <taxon>Chordata</taxon>
        <taxon>Craniata</taxon>
        <taxon>Vertebrata</taxon>
        <taxon>Euteleostomi</taxon>
        <taxon>Actinopterygii</taxon>
        <taxon>Neopterygii</taxon>
        <taxon>Teleostei</taxon>
        <taxon>Anguilliformes</taxon>
        <taxon>Anguillidae</taxon>
        <taxon>Anguilla</taxon>
    </lineage>
</organism>
<reference evidence="1" key="2">
    <citation type="journal article" date="2015" name="Fish Shellfish Immunol.">
        <title>Early steps in the European eel (Anguilla anguilla)-Vibrio vulnificus interaction in the gills: Role of the RtxA13 toxin.</title>
        <authorList>
            <person name="Callol A."/>
            <person name="Pajuelo D."/>
            <person name="Ebbesson L."/>
            <person name="Teles M."/>
            <person name="MacKenzie S."/>
            <person name="Amaro C."/>
        </authorList>
    </citation>
    <scope>NUCLEOTIDE SEQUENCE</scope>
</reference>
<name>A0A0E9QVL8_ANGAN</name>